<dbReference type="InterPro" id="IPR000223">
    <property type="entry name" value="Pept_S26A_signal_pept_1"/>
</dbReference>
<organism evidence="9 10">
    <name type="scientific">Paenibacillus terrae</name>
    <dbReference type="NCBI Taxonomy" id="159743"/>
    <lineage>
        <taxon>Bacteria</taxon>
        <taxon>Bacillati</taxon>
        <taxon>Bacillota</taxon>
        <taxon>Bacilli</taxon>
        <taxon>Bacillales</taxon>
        <taxon>Paenibacillaceae</taxon>
        <taxon>Paenibacillus</taxon>
    </lineage>
</organism>
<accession>A0A0D7X8I1</accession>
<evidence type="ECO:0000256" key="3">
    <source>
        <dbReference type="ARBA" id="ARBA00009370"/>
    </source>
</evidence>
<evidence type="ECO:0000256" key="4">
    <source>
        <dbReference type="ARBA" id="ARBA00013208"/>
    </source>
</evidence>
<dbReference type="InterPro" id="IPR036286">
    <property type="entry name" value="LexA/Signal_pep-like_sf"/>
</dbReference>
<keyword evidence="5 7" id="KW-0378">Hydrolase</keyword>
<dbReference type="PRINTS" id="PR00727">
    <property type="entry name" value="LEADERPTASE"/>
</dbReference>
<dbReference type="RefSeq" id="WP_044644236.1">
    <property type="nucleotide sequence ID" value="NZ_JTHP01000001.1"/>
</dbReference>
<dbReference type="CDD" id="cd06530">
    <property type="entry name" value="S26_SPase_I"/>
    <property type="match status" value="1"/>
</dbReference>
<comment type="catalytic activity">
    <reaction evidence="1 7">
        <text>Cleavage of hydrophobic, N-terminal signal or leader sequences from secreted and periplasmic proteins.</text>
        <dbReference type="EC" id="3.4.21.89"/>
    </reaction>
</comment>
<dbReference type="InterPro" id="IPR019533">
    <property type="entry name" value="Peptidase_S26"/>
</dbReference>
<dbReference type="EC" id="3.4.21.89" evidence="4 7"/>
<evidence type="ECO:0000256" key="6">
    <source>
        <dbReference type="PIRSR" id="PIRSR600223-1"/>
    </source>
</evidence>
<dbReference type="Gene3D" id="2.10.109.10">
    <property type="entry name" value="Umud Fragment, subunit A"/>
    <property type="match status" value="1"/>
</dbReference>
<dbReference type="Proteomes" id="UP000032534">
    <property type="component" value="Unassembled WGS sequence"/>
</dbReference>
<gene>
    <name evidence="9" type="ORF">QD47_00345</name>
</gene>
<evidence type="ECO:0000313" key="10">
    <source>
        <dbReference type="Proteomes" id="UP000032534"/>
    </source>
</evidence>
<dbReference type="GO" id="GO:0006465">
    <property type="term" value="P:signal peptide processing"/>
    <property type="evidence" value="ECO:0007669"/>
    <property type="project" value="InterPro"/>
</dbReference>
<evidence type="ECO:0000256" key="1">
    <source>
        <dbReference type="ARBA" id="ARBA00000677"/>
    </source>
</evidence>
<protein>
    <recommendedName>
        <fullName evidence="4 7">Signal peptidase I</fullName>
        <ecNumber evidence="4 7">3.4.21.89</ecNumber>
    </recommendedName>
</protein>
<dbReference type="Pfam" id="PF10502">
    <property type="entry name" value="Peptidase_S26"/>
    <property type="match status" value="1"/>
</dbReference>
<name>A0A0D7X8I1_9BACL</name>
<dbReference type="PANTHER" id="PTHR43390:SF1">
    <property type="entry name" value="CHLOROPLAST PROCESSING PEPTIDASE"/>
    <property type="match status" value="1"/>
</dbReference>
<dbReference type="OrthoDB" id="9802919at2"/>
<evidence type="ECO:0000256" key="2">
    <source>
        <dbReference type="ARBA" id="ARBA00004401"/>
    </source>
</evidence>
<feature type="transmembrane region" description="Helical" evidence="7">
    <location>
        <begin position="26"/>
        <end position="49"/>
    </location>
</feature>
<dbReference type="InterPro" id="IPR019758">
    <property type="entry name" value="Pept_S26A_signal_pept_1_CS"/>
</dbReference>
<dbReference type="SUPFAM" id="SSF51306">
    <property type="entry name" value="LexA/Signal peptidase"/>
    <property type="match status" value="1"/>
</dbReference>
<comment type="subcellular location">
    <subcellularLocation>
        <location evidence="2">Cell membrane</location>
        <topology evidence="2">Single-pass type II membrane protein</topology>
    </subcellularLocation>
    <subcellularLocation>
        <location evidence="7">Membrane</location>
        <topology evidence="7">Single-pass type II membrane protein</topology>
    </subcellularLocation>
</comment>
<keyword evidence="10" id="KW-1185">Reference proteome</keyword>
<evidence type="ECO:0000256" key="7">
    <source>
        <dbReference type="RuleBase" id="RU362042"/>
    </source>
</evidence>
<dbReference type="GO" id="GO:0005886">
    <property type="term" value="C:plasma membrane"/>
    <property type="evidence" value="ECO:0007669"/>
    <property type="project" value="UniProtKB-SubCell"/>
</dbReference>
<evidence type="ECO:0000313" key="9">
    <source>
        <dbReference type="EMBL" id="KJD47444.1"/>
    </source>
</evidence>
<dbReference type="PANTHER" id="PTHR43390">
    <property type="entry name" value="SIGNAL PEPTIDASE I"/>
    <property type="match status" value="1"/>
</dbReference>
<evidence type="ECO:0000256" key="5">
    <source>
        <dbReference type="ARBA" id="ARBA00022801"/>
    </source>
</evidence>
<keyword evidence="7" id="KW-0645">Protease</keyword>
<comment type="similarity">
    <text evidence="3 7">Belongs to the peptidase S26 family.</text>
</comment>
<keyword evidence="7" id="KW-0812">Transmembrane</keyword>
<proteinExistence type="inferred from homology"/>
<sequence length="207" mass="23111">MDNGNHLTSPATRKVSDKQSQVKNEIVGWLKAITVGVVLVFIMHGLLFAPSVVEGASMEPNFKTNERVVLNKLIYDFRDPKPSEVVVFHVRKEGRDFIKRVIGVAGDTIKYQGDNLYVNGKKVEESYIQGAVQEAHAKGELYNNVDFPNATITESKVPEGTIFVMGDHRNNSRDSRAIGFVSIKDIVGRADVIFWPLGSAQWVKHEE</sequence>
<dbReference type="GO" id="GO:0004252">
    <property type="term" value="F:serine-type endopeptidase activity"/>
    <property type="evidence" value="ECO:0007669"/>
    <property type="project" value="InterPro"/>
</dbReference>
<comment type="caution">
    <text evidence="9">The sequence shown here is derived from an EMBL/GenBank/DDBJ whole genome shotgun (WGS) entry which is preliminary data.</text>
</comment>
<feature type="active site" evidence="6">
    <location>
        <position position="99"/>
    </location>
</feature>
<keyword evidence="7" id="KW-0472">Membrane</keyword>
<dbReference type="NCBIfam" id="TIGR02227">
    <property type="entry name" value="sigpep_I_bact"/>
    <property type="match status" value="1"/>
</dbReference>
<feature type="domain" description="Peptidase S26" evidence="8">
    <location>
        <begin position="27"/>
        <end position="195"/>
    </location>
</feature>
<dbReference type="EMBL" id="JTHP01000001">
    <property type="protein sequence ID" value="KJD47444.1"/>
    <property type="molecule type" value="Genomic_DNA"/>
</dbReference>
<reference evidence="9 10" key="1">
    <citation type="submission" date="2014-11" db="EMBL/GenBank/DDBJ databases">
        <title>Draft Genome Sequences of Paenibacillus polymyxa NRRL B-30509 and Paenibacillus terrae NRRL B-30644, Strains from a Poultry Environment that Produce Tridecaptin A and Paenicidins.</title>
        <authorList>
            <person name="van Belkum M.J."/>
            <person name="Lohans C.T."/>
            <person name="Vederas J.C."/>
        </authorList>
    </citation>
    <scope>NUCLEOTIDE SEQUENCE [LARGE SCALE GENOMIC DNA]</scope>
    <source>
        <strain evidence="9 10">NRRL B-30644</strain>
    </source>
</reference>
<dbReference type="GO" id="GO:0009003">
    <property type="term" value="F:signal peptidase activity"/>
    <property type="evidence" value="ECO:0007669"/>
    <property type="project" value="UniProtKB-EC"/>
</dbReference>
<evidence type="ECO:0000259" key="8">
    <source>
        <dbReference type="Pfam" id="PF10502"/>
    </source>
</evidence>
<keyword evidence="7" id="KW-1133">Transmembrane helix</keyword>
<dbReference type="PATRIC" id="fig|159743.3.peg.78"/>
<dbReference type="PROSITE" id="PS00761">
    <property type="entry name" value="SPASE_I_3"/>
    <property type="match status" value="1"/>
</dbReference>
<feature type="active site" evidence="6">
    <location>
        <position position="57"/>
    </location>
</feature>
<dbReference type="AlphaFoldDB" id="A0A0D7X8I1"/>